<keyword evidence="2" id="KW-1185">Reference proteome</keyword>
<dbReference type="KEGG" id="cohn:KCTCHS21_32850"/>
<evidence type="ECO:0000313" key="2">
    <source>
        <dbReference type="Proteomes" id="UP000289856"/>
    </source>
</evidence>
<sequence length="171" mass="18968">MKSGEVLVTPRSAETVENLGAPSCYGTAEDYSIKADYDVFFKSSDGKKRLIKLPEINTFIVPENKQIELPVLNFDAFQVVIIAPQYTDCHGVSFYMIGIKDKVAIPFKFKTGDGTSESFSYAPNSELIIINNQLEVVQGLAAGNDEQKKLVFKPDFKNGTMQLVKSTTIRD</sequence>
<organism evidence="1 2">
    <name type="scientific">Cohnella abietis</name>
    <dbReference type="NCBI Taxonomy" id="2507935"/>
    <lineage>
        <taxon>Bacteria</taxon>
        <taxon>Bacillati</taxon>
        <taxon>Bacillota</taxon>
        <taxon>Bacilli</taxon>
        <taxon>Bacillales</taxon>
        <taxon>Paenibacillaceae</taxon>
        <taxon>Cohnella</taxon>
    </lineage>
</organism>
<dbReference type="Proteomes" id="UP000289856">
    <property type="component" value="Chromosome"/>
</dbReference>
<gene>
    <name evidence="1" type="ORF">KCTCHS21_32850</name>
</gene>
<dbReference type="EMBL" id="AP019400">
    <property type="protein sequence ID" value="BBI33886.1"/>
    <property type="molecule type" value="Genomic_DNA"/>
</dbReference>
<evidence type="ECO:0000313" key="1">
    <source>
        <dbReference type="EMBL" id="BBI33886.1"/>
    </source>
</evidence>
<reference evidence="1 2" key="1">
    <citation type="submission" date="2019-01" db="EMBL/GenBank/DDBJ databases">
        <title>Complete genome sequence of Cohnella hallensis HS21 isolated from Korean fir (Abies koreana) rhizospheric soil.</title>
        <authorList>
            <person name="Jiang L."/>
            <person name="Kang S.W."/>
            <person name="Kim S."/>
            <person name="Jung J."/>
            <person name="Kim C.Y."/>
            <person name="Kim D.H."/>
            <person name="Kim S.W."/>
            <person name="Lee J."/>
        </authorList>
    </citation>
    <scope>NUCLEOTIDE SEQUENCE [LARGE SCALE GENOMIC DNA]</scope>
    <source>
        <strain evidence="1 2">HS21</strain>
    </source>
</reference>
<proteinExistence type="predicted"/>
<name>A0A3T1D725_9BACL</name>
<dbReference type="AlphaFoldDB" id="A0A3T1D725"/>
<accession>A0A3T1D725</accession>
<protein>
    <submittedName>
        <fullName evidence="1">Uncharacterized protein</fullName>
    </submittedName>
</protein>
<dbReference type="RefSeq" id="WP_130610310.1">
    <property type="nucleotide sequence ID" value="NZ_AP019400.1"/>
</dbReference>
<dbReference type="OrthoDB" id="2628816at2"/>